<dbReference type="EMBL" id="FAOZ01000016">
    <property type="protein sequence ID" value="CUU57995.1"/>
    <property type="molecule type" value="Genomic_DNA"/>
</dbReference>
<dbReference type="InterPro" id="IPR026587">
    <property type="entry name" value="Sirtuin_class_II"/>
</dbReference>
<feature type="binding site" evidence="5 6">
    <location>
        <position position="145"/>
    </location>
    <ligand>
        <name>Zn(2+)</name>
        <dbReference type="ChEBI" id="CHEBI:29105"/>
    </ligand>
</feature>
<comment type="catalytic activity">
    <reaction evidence="5">
        <text>N(6)-acetyl-L-lysyl-[protein] + NAD(+) + H2O = 2''-O-acetyl-ADP-D-ribose + nicotinamide + L-lysyl-[protein]</text>
        <dbReference type="Rhea" id="RHEA:43636"/>
        <dbReference type="Rhea" id="RHEA-COMP:9752"/>
        <dbReference type="Rhea" id="RHEA-COMP:10731"/>
        <dbReference type="ChEBI" id="CHEBI:15377"/>
        <dbReference type="ChEBI" id="CHEBI:17154"/>
        <dbReference type="ChEBI" id="CHEBI:29969"/>
        <dbReference type="ChEBI" id="CHEBI:57540"/>
        <dbReference type="ChEBI" id="CHEBI:61930"/>
        <dbReference type="ChEBI" id="CHEBI:83767"/>
        <dbReference type="EC" id="2.3.1.286"/>
    </reaction>
</comment>
<dbReference type="InterPro" id="IPR026591">
    <property type="entry name" value="Sirtuin_cat_small_dom_sf"/>
</dbReference>
<comment type="cofactor">
    <cofactor evidence="5">
        <name>Zn(2+)</name>
        <dbReference type="ChEBI" id="CHEBI:29105"/>
    </cofactor>
    <text evidence="5">Binds 1 zinc ion per subunit.</text>
</comment>
<dbReference type="PANTHER" id="PTHR11085">
    <property type="entry name" value="NAD-DEPENDENT PROTEIN DEACYLASE SIRTUIN-5, MITOCHONDRIAL-RELATED"/>
    <property type="match status" value="1"/>
</dbReference>
<feature type="binding site" evidence="5 6">
    <location>
        <position position="208"/>
    </location>
    <ligand>
        <name>Zn(2+)</name>
        <dbReference type="ChEBI" id="CHEBI:29105"/>
    </ligand>
</feature>
<keyword evidence="9" id="KW-1185">Reference proteome</keyword>
<keyword evidence="2 5" id="KW-0479">Metal-binding</keyword>
<dbReference type="Pfam" id="PF02146">
    <property type="entry name" value="SIR2"/>
    <property type="match status" value="1"/>
</dbReference>
<dbReference type="HAMAP" id="MF_01967">
    <property type="entry name" value="Sirtuin_ClassII"/>
    <property type="match status" value="1"/>
</dbReference>
<dbReference type="Proteomes" id="UP000198802">
    <property type="component" value="Unassembled WGS sequence"/>
</dbReference>
<dbReference type="PANTHER" id="PTHR11085:SF10">
    <property type="entry name" value="NAD-DEPENDENT PROTEIN DEACYLASE SIRTUIN-5, MITOCHONDRIAL-RELATED"/>
    <property type="match status" value="1"/>
</dbReference>
<feature type="binding site" evidence="5">
    <location>
        <begin position="248"/>
        <end position="250"/>
    </location>
    <ligand>
        <name>NAD(+)</name>
        <dbReference type="ChEBI" id="CHEBI:57540"/>
    </ligand>
</feature>
<feature type="binding site" evidence="5">
    <location>
        <position position="292"/>
    </location>
    <ligand>
        <name>NAD(+)</name>
        <dbReference type="ChEBI" id="CHEBI:57540"/>
    </ligand>
</feature>
<reference evidence="9" key="1">
    <citation type="submission" date="2015-11" db="EMBL/GenBank/DDBJ databases">
        <authorList>
            <person name="Varghese N."/>
        </authorList>
    </citation>
    <scope>NUCLEOTIDE SEQUENCE [LARGE SCALE GENOMIC DNA]</scope>
    <source>
        <strain evidence="9">DSM 45899</strain>
    </source>
</reference>
<keyword evidence="1 5" id="KW-0808">Transferase</keyword>
<feature type="binding site" evidence="5">
    <location>
        <begin position="274"/>
        <end position="276"/>
    </location>
    <ligand>
        <name>NAD(+)</name>
        <dbReference type="ChEBI" id="CHEBI:57540"/>
    </ligand>
</feature>
<keyword evidence="3 5" id="KW-0862">Zinc</keyword>
<comment type="function">
    <text evidence="5">NAD-dependent protein deacetylase which modulates the activities of several enzymes which are inactive in their acetylated form.</text>
</comment>
<evidence type="ECO:0000313" key="9">
    <source>
        <dbReference type="Proteomes" id="UP000198802"/>
    </source>
</evidence>
<organism evidence="8 9">
    <name type="scientific">Parafrankia irregularis</name>
    <dbReference type="NCBI Taxonomy" id="795642"/>
    <lineage>
        <taxon>Bacteria</taxon>
        <taxon>Bacillati</taxon>
        <taxon>Actinomycetota</taxon>
        <taxon>Actinomycetes</taxon>
        <taxon>Frankiales</taxon>
        <taxon>Frankiaceae</taxon>
        <taxon>Parafrankia</taxon>
    </lineage>
</organism>
<feature type="binding site" evidence="5">
    <location>
        <begin position="41"/>
        <end position="61"/>
    </location>
    <ligand>
        <name>NAD(+)</name>
        <dbReference type="ChEBI" id="CHEBI:57540"/>
    </ligand>
</feature>
<dbReference type="GO" id="GO:0005737">
    <property type="term" value="C:cytoplasm"/>
    <property type="evidence" value="ECO:0007669"/>
    <property type="project" value="UniProtKB-SubCell"/>
</dbReference>
<sequence>MVSMTTQTGPDVRPARPTLGDMAFASLRDLVAAGGVAVLTGAGISTGSGIPDYRGPNGSLRRHTPMTYQQFTGDAESRRRYWARSHVGWRHVALARPNPGHHAVAALEGAGLVDGVITQNVDGLHSAAGSRRVIDLHGSLARVRCRGCGVLSDRADLDRRLRLRNPGFGNHGFDSRAVAGSPLGAEVNPDGDATLAEAEIDGFAVVGCADCDGDLEPDVVFFGATVPPARLAAAVDLLTQSRALLVLGSSLAVMSGYRFVLRAGELGIPVGIVNQGPTRGDARAAFTLDAQLSTVLPRLATELAGAAAR</sequence>
<comment type="similarity">
    <text evidence="5">Belongs to the sirtuin family. Class II subfamily.</text>
</comment>
<dbReference type="InterPro" id="IPR029035">
    <property type="entry name" value="DHS-like_NAD/FAD-binding_dom"/>
</dbReference>
<gene>
    <name evidence="5" type="primary">cobB</name>
    <name evidence="8" type="ORF">Ga0074812_11623</name>
</gene>
<feature type="active site" description="Proton acceptor" evidence="5 6">
    <location>
        <position position="137"/>
    </location>
</feature>
<dbReference type="Gene3D" id="3.30.1600.10">
    <property type="entry name" value="SIR2/SIRT2 'Small Domain"/>
    <property type="match status" value="1"/>
</dbReference>
<name>A0A0S4QQJ8_9ACTN</name>
<keyword evidence="4 5" id="KW-0520">NAD</keyword>
<evidence type="ECO:0000256" key="5">
    <source>
        <dbReference type="HAMAP-Rule" id="MF_01967"/>
    </source>
</evidence>
<dbReference type="PROSITE" id="PS50305">
    <property type="entry name" value="SIRTUIN"/>
    <property type="match status" value="1"/>
</dbReference>
<comment type="subcellular location">
    <subcellularLocation>
        <location evidence="5">Cytoplasm</location>
    </subcellularLocation>
</comment>
<dbReference type="AlphaFoldDB" id="A0A0S4QQJ8"/>
<evidence type="ECO:0000256" key="6">
    <source>
        <dbReference type="PROSITE-ProRule" id="PRU00236"/>
    </source>
</evidence>
<dbReference type="Gene3D" id="3.40.50.1220">
    <property type="entry name" value="TPP-binding domain"/>
    <property type="match status" value="1"/>
</dbReference>
<feature type="domain" description="Deacetylase sirtuin-type" evidence="7">
    <location>
        <begin position="16"/>
        <end position="307"/>
    </location>
</feature>
<evidence type="ECO:0000313" key="8">
    <source>
        <dbReference type="EMBL" id="CUU57995.1"/>
    </source>
</evidence>
<dbReference type="GO" id="GO:0070403">
    <property type="term" value="F:NAD+ binding"/>
    <property type="evidence" value="ECO:0007669"/>
    <property type="project" value="UniProtKB-UniRule"/>
</dbReference>
<dbReference type="InterPro" id="IPR026590">
    <property type="entry name" value="Ssirtuin_cat_dom"/>
</dbReference>
<accession>A0A0S4QQJ8</accession>
<evidence type="ECO:0000256" key="1">
    <source>
        <dbReference type="ARBA" id="ARBA00022679"/>
    </source>
</evidence>
<evidence type="ECO:0000256" key="3">
    <source>
        <dbReference type="ARBA" id="ARBA00022833"/>
    </source>
</evidence>
<dbReference type="GO" id="GO:0008270">
    <property type="term" value="F:zinc ion binding"/>
    <property type="evidence" value="ECO:0007669"/>
    <property type="project" value="UniProtKB-UniRule"/>
</dbReference>
<dbReference type="GO" id="GO:0017136">
    <property type="term" value="F:histone deacetylase activity, NAD-dependent"/>
    <property type="evidence" value="ECO:0007669"/>
    <property type="project" value="TreeGrafter"/>
</dbReference>
<feature type="binding site" evidence="5 6">
    <location>
        <position position="148"/>
    </location>
    <ligand>
        <name>Zn(2+)</name>
        <dbReference type="ChEBI" id="CHEBI:29105"/>
    </ligand>
</feature>
<dbReference type="InterPro" id="IPR003000">
    <property type="entry name" value="Sirtuin"/>
</dbReference>
<protein>
    <recommendedName>
        <fullName evidence="5">NAD-dependent protein deacetylase</fullName>
        <ecNumber evidence="5">2.3.1.286</ecNumber>
    </recommendedName>
    <alternativeName>
        <fullName evidence="5">Regulatory protein SIR2 homolog</fullName>
    </alternativeName>
</protein>
<dbReference type="SUPFAM" id="SSF52467">
    <property type="entry name" value="DHS-like NAD/FAD-binding domain"/>
    <property type="match status" value="1"/>
</dbReference>
<proteinExistence type="inferred from homology"/>
<dbReference type="EC" id="2.3.1.286" evidence="5"/>
<dbReference type="InterPro" id="IPR050134">
    <property type="entry name" value="NAD-dep_sirtuin_deacylases"/>
</dbReference>
<feature type="binding site" evidence="5">
    <location>
        <begin position="119"/>
        <end position="122"/>
    </location>
    <ligand>
        <name>NAD(+)</name>
        <dbReference type="ChEBI" id="CHEBI:57540"/>
    </ligand>
</feature>
<keyword evidence="5" id="KW-0963">Cytoplasm</keyword>
<evidence type="ECO:0000256" key="2">
    <source>
        <dbReference type="ARBA" id="ARBA00022723"/>
    </source>
</evidence>
<evidence type="ECO:0000256" key="4">
    <source>
        <dbReference type="ARBA" id="ARBA00023027"/>
    </source>
</evidence>
<feature type="binding site" evidence="5 6">
    <location>
        <position position="211"/>
    </location>
    <ligand>
        <name>Zn(2+)</name>
        <dbReference type="ChEBI" id="CHEBI:29105"/>
    </ligand>
</feature>
<evidence type="ECO:0000259" key="7">
    <source>
        <dbReference type="PROSITE" id="PS50305"/>
    </source>
</evidence>